<proteinExistence type="inferred from homology"/>
<keyword evidence="12" id="KW-1133">Transmembrane helix</keyword>
<keyword evidence="11" id="KW-0121">Carboxypeptidase</keyword>
<dbReference type="GO" id="GO:0046872">
    <property type="term" value="F:metal ion binding"/>
    <property type="evidence" value="ECO:0007669"/>
    <property type="project" value="UniProtKB-KW"/>
</dbReference>
<name>A0A085M3F2_9BILA</name>
<dbReference type="Pfam" id="PF01401">
    <property type="entry name" value="Peptidase_M2"/>
    <property type="match status" value="3"/>
</dbReference>
<feature type="binding site" evidence="9">
    <location>
        <position position="1608"/>
    </location>
    <ligand>
        <name>Zn(2+)</name>
        <dbReference type="ChEBI" id="CHEBI:29105"/>
        <label>2</label>
        <note>catalytic</note>
    </ligand>
</feature>
<feature type="signal peptide" evidence="13">
    <location>
        <begin position="1"/>
        <end position="18"/>
    </location>
</feature>
<feature type="disulfide bond" evidence="10">
    <location>
        <begin position="343"/>
        <end position="361"/>
    </location>
</feature>
<keyword evidence="7 11" id="KW-0479">Metal-binding</keyword>
<accession>A0A085M3F2</accession>
<evidence type="ECO:0000256" key="12">
    <source>
        <dbReference type="SAM" id="Phobius"/>
    </source>
</evidence>
<feature type="transmembrane region" description="Helical" evidence="12">
    <location>
        <begin position="1852"/>
        <end position="1872"/>
    </location>
</feature>
<evidence type="ECO:0000256" key="2">
    <source>
        <dbReference type="ARBA" id="ARBA00022729"/>
    </source>
</evidence>
<keyword evidence="11" id="KW-0378">Hydrolase</keyword>
<evidence type="ECO:0000256" key="8">
    <source>
        <dbReference type="PIRSR" id="PIRSR601548-4"/>
    </source>
</evidence>
<dbReference type="SUPFAM" id="SSF55486">
    <property type="entry name" value="Metalloproteases ('zincins'), catalytic domain"/>
    <property type="match status" value="3"/>
</dbReference>
<evidence type="ECO:0000256" key="9">
    <source>
        <dbReference type="PIRSR" id="PIRSR601548-8"/>
    </source>
</evidence>
<keyword evidence="12" id="KW-0812">Transmembrane</keyword>
<comment type="similarity">
    <text evidence="1 10 11">Belongs to the peptidase M2 family.</text>
</comment>
<dbReference type="EC" id="3.4.-.-" evidence="11"/>
<evidence type="ECO:0000256" key="10">
    <source>
        <dbReference type="PROSITE-ProRule" id="PRU01355"/>
    </source>
</evidence>
<keyword evidence="7 11" id="KW-0862">Zinc</keyword>
<protein>
    <recommendedName>
        <fullName evidence="11">Angiotensin-converting enzyme</fullName>
        <ecNumber evidence="11">3.4.-.-</ecNumber>
    </recommendedName>
</protein>
<feature type="binding site" evidence="6">
    <location>
        <position position="1423"/>
    </location>
    <ligand>
        <name>chloride</name>
        <dbReference type="ChEBI" id="CHEBI:17996"/>
        <label>1</label>
    </ligand>
</feature>
<evidence type="ECO:0000313" key="14">
    <source>
        <dbReference type="EMBL" id="KFD51748.1"/>
    </source>
</evidence>
<feature type="binding site" evidence="9">
    <location>
        <position position="1584"/>
    </location>
    <ligand>
        <name>Zn(2+)</name>
        <dbReference type="ChEBI" id="CHEBI:29105"/>
        <label>2</label>
        <note>catalytic</note>
    </ligand>
</feature>
<evidence type="ECO:0000256" key="11">
    <source>
        <dbReference type="RuleBase" id="RU361144"/>
    </source>
</evidence>
<feature type="chain" id="PRO_5001795034" description="Angiotensin-converting enzyme" evidence="13">
    <location>
        <begin position="19"/>
        <end position="1877"/>
    </location>
</feature>
<dbReference type="EMBL" id="KL363236">
    <property type="protein sequence ID" value="KFD51748.1"/>
    <property type="molecule type" value="Genomic_DNA"/>
</dbReference>
<dbReference type="PANTHER" id="PTHR10514">
    <property type="entry name" value="ANGIOTENSIN-CONVERTING ENZYME"/>
    <property type="match status" value="1"/>
</dbReference>
<evidence type="ECO:0000256" key="6">
    <source>
        <dbReference type="PIRSR" id="PIRSR601548-2"/>
    </source>
</evidence>
<dbReference type="InterPro" id="IPR001548">
    <property type="entry name" value="Peptidase_M2"/>
</dbReference>
<evidence type="ECO:0000256" key="3">
    <source>
        <dbReference type="ARBA" id="ARBA00023157"/>
    </source>
</evidence>
<feature type="disulfide bond" evidence="8">
    <location>
        <begin position="1747"/>
        <end position="1759"/>
    </location>
</feature>
<keyword evidence="3 8" id="KW-1015">Disulfide bond</keyword>
<dbReference type="PRINTS" id="PR00791">
    <property type="entry name" value="PEPDIPTASEA"/>
</dbReference>
<evidence type="ECO:0000256" key="5">
    <source>
        <dbReference type="PIRSR" id="PIRSR601548-10"/>
    </source>
</evidence>
<evidence type="ECO:0000256" key="13">
    <source>
        <dbReference type="SAM" id="SignalP"/>
    </source>
</evidence>
<organism evidence="14 15">
    <name type="scientific">Trichuris suis</name>
    <name type="common">pig whipworm</name>
    <dbReference type="NCBI Taxonomy" id="68888"/>
    <lineage>
        <taxon>Eukaryota</taxon>
        <taxon>Metazoa</taxon>
        <taxon>Ecdysozoa</taxon>
        <taxon>Nematoda</taxon>
        <taxon>Enoplea</taxon>
        <taxon>Dorylaimia</taxon>
        <taxon>Trichinellida</taxon>
        <taxon>Trichuridae</taxon>
        <taxon>Trichuris</taxon>
    </lineage>
</organism>
<keyword evidence="2 13" id="KW-0732">Signal</keyword>
<feature type="binding site" evidence="7">
    <location>
        <position position="1584"/>
    </location>
    <ligand>
        <name>Zn(2+)</name>
        <dbReference type="ChEBI" id="CHEBI:29105"/>
        <label>1</label>
        <note>catalytic</note>
    </ligand>
</feature>
<reference evidence="14 15" key="1">
    <citation type="journal article" date="2014" name="Nat. Genet.">
        <title>Genome and transcriptome of the porcine whipworm Trichuris suis.</title>
        <authorList>
            <person name="Jex A.R."/>
            <person name="Nejsum P."/>
            <person name="Schwarz E.M."/>
            <person name="Hu L."/>
            <person name="Young N.D."/>
            <person name="Hall R.S."/>
            <person name="Korhonen P.K."/>
            <person name="Liao S."/>
            <person name="Thamsborg S."/>
            <person name="Xia J."/>
            <person name="Xu P."/>
            <person name="Wang S."/>
            <person name="Scheerlinck J.P."/>
            <person name="Hofmann A."/>
            <person name="Sternberg P.W."/>
            <person name="Wang J."/>
            <person name="Gasser R.B."/>
        </authorList>
    </citation>
    <scope>NUCLEOTIDE SEQUENCE [LARGE SCALE GENOMIC DNA]</scope>
    <source>
        <strain evidence="14">DCEP-RM93M</strain>
    </source>
</reference>
<keyword evidence="11" id="KW-0482">Metalloprotease</keyword>
<dbReference type="PROSITE" id="PS52011">
    <property type="entry name" value="PEPTIDASE_M2"/>
    <property type="match status" value="3"/>
</dbReference>
<dbReference type="GO" id="GO:0006508">
    <property type="term" value="P:proteolysis"/>
    <property type="evidence" value="ECO:0007669"/>
    <property type="project" value="UniProtKB-KW"/>
</dbReference>
<dbReference type="PANTHER" id="PTHR10514:SF27">
    <property type="entry name" value="ANGIOTENSIN-CONVERTING ENZYME"/>
    <property type="match status" value="1"/>
</dbReference>
<dbReference type="GO" id="GO:0008241">
    <property type="term" value="F:peptidyl-dipeptidase activity"/>
    <property type="evidence" value="ECO:0007669"/>
    <property type="project" value="InterPro"/>
</dbReference>
<dbReference type="GO" id="GO:0016020">
    <property type="term" value="C:membrane"/>
    <property type="evidence" value="ECO:0007669"/>
    <property type="project" value="InterPro"/>
</dbReference>
<evidence type="ECO:0000256" key="4">
    <source>
        <dbReference type="ARBA" id="ARBA00023180"/>
    </source>
</evidence>
<feature type="glycosylation site" description="N-linked (GlcNAc...) asparagine; partial" evidence="5">
    <location>
        <position position="1535"/>
    </location>
</feature>
<gene>
    <name evidence="14" type="ORF">M513_07445</name>
</gene>
<evidence type="ECO:0000313" key="15">
    <source>
        <dbReference type="Proteomes" id="UP000030764"/>
    </source>
</evidence>
<sequence>MLIPNCFFIFVLLIAANAERQQKWERKLKTEEEIENLIVQNEMKTKIALRKREHARLNYHKNMVSQLYDELVSTEVEAFDQLQKAANDAKDNINNVANPTLLRRLNITAILDLAFSSWTIYFRDKRKYFSQKTSMISNYAASYGCATDYCKEKIKLFPDLIDVMAAVEDYELLAKLWHSWSSELNDVNADNFKSFVDLAKSHSVEKSSYYAYWEKLYESGELMKDVEKLWAKLLPLYEELHAYARQRLIKKYRNFNFNVSTIEIQLFRDLWSDDWSNLFDDLIPYKEESSGDIRENLKQGNISVNKLYHMVDDCFSSIGLTKAPLSVWANSVFEKDVRKDPSCIPQVFNLLEDDSFAITTCGKVTKSKVSEAFRHMGQLQYFKQCGDQQPIVFCRSVGTFFADAIGGVVELSAMNPSSLHNLQLITDDLSDKRVGINYLMGVALQSLPRIAFYYSLNRWQKVLYEKDFPADSANMYWPRYRTKDYGISPPKDTNGAAIFGPSHYLIYANEPAYPALLAEFLRFDLFNSLCRAAKHDGPLHLCSIQGKPHIGAKLANLLSPGLSEPWMQLLKKFNGANKVRVDSLLRFFEPLYKWLKRQNDEENECYGWGYTPMTSLRQPRCETFLPSRTKNYVAKLLRDYDLNMTNSMQEMEMSWWSFAKGNESLDMAMQSSLTAVANQQAWSEHLKKAYLPTLRNDLLTKAVKKARFVEMNLKTEDLAKLLNKTAQLSNVECVLENCSYEKANSSLTCSSFEKCNSIMANSTDLKLLNETWTNWHDRNFKPFDQLLAEAIALSNKGARNSGFDDITEVWQKSYEMDNLEAEAKKLWIEILPFYEQLHAFVRFNLQFTYADQFNISALPAHILGSIAAASWTALFQQTAPCNDCPMPNLDEALVRLNYTSRLIAEAADQFFQSLGMPPMTKLFWQTCDFNQNYESPESYTSVWDMFKKDDYRIIASNQVTWKNFLVIHKAMASIQYFMHYANQSIVFRQAPNPALYEAVEGFVALALSSLSSVGAARLINAKDDGSLNFLMMQALELLPQLSLDHVTDLWKWKVFRKTIPRKRWNSEWWSLRRQYQGIVPPSPRPENSFDPPNELTWPLDMPSMHSFLGKIMQFQIFQHMCNITGHVGPLHQCNLYGKEDVGEKLAEMLSLGSSVHWSKALKMVTGHHAISVEPLLDYFKPLLEFLEERNNNKSNCYGWGFRWPLDVDQTLPKPRCDEHMDWPFDQAQKEELRLNDFLKTNDLKMQAAYQQSAKAEWRYLLSKTDLNEKLMMKAAANRVALENQQADAANALKVTRISDAKKRRLLKRIAKRGLSFTTEDGELFTAALRNMTGAYKAAFICAIEKPDCKDSANLTDRWYLKPHLDNILASSNDTELLEYVWTEWRRHVGQKVLPSFKQLIHAFNSAANRSDYGDAGAWWQSFYEETNVYELSDQLWKTILPFYEILHSHVRHSLLSQFPNVTKQFTIPAHLLRNTWANDWSRILDVTETPAEQSLSVQATEKMIQQNYTTLQMAREADEFFKSIGFPAMDNFFWNNSIFGSYDLSRGDCQPVAMDFYNGKDFAISHCGRVSLQDLATYHRLMAHVHYFIAYSNQPVKFREGANPAFHEAVAGAIDLSITSIEHMKKLNLLDHDERNDSSSISNKQQNMSQLELGYLYAKALQIVPSLPHAYVTDLYRWQIMNGTIEMNELNNLWWMLKKKYQGIAPPTAPSYENFDAGSEYSVVHNIPQIQHFFGRIMQFQIYQALCNQSGHVGPLHRCDITNSTKAGHALYRTLSLGSSTPWPEALRLITNSDRVSAKPMLDYFEPLIDWLKSKTKQNNGCYGWKIDWPDVEDRPQPRCSERKESASGRGAPSFIAVALGCLFWMFTANAVTRQDF</sequence>
<evidence type="ECO:0000256" key="7">
    <source>
        <dbReference type="PIRSR" id="PIRSR601548-3"/>
    </source>
</evidence>
<dbReference type="CDD" id="cd06461">
    <property type="entry name" value="M2_ACE"/>
    <property type="match status" value="3"/>
</dbReference>
<feature type="binding site" evidence="7">
    <location>
        <position position="1608"/>
    </location>
    <ligand>
        <name>Zn(2+)</name>
        <dbReference type="ChEBI" id="CHEBI:29105"/>
        <label>1</label>
        <note>catalytic</note>
    </ligand>
</feature>
<comment type="caution">
    <text evidence="10">Lacks conserved residue(s) required for the propagation of feature annotation.</text>
</comment>
<dbReference type="GO" id="GO:0008237">
    <property type="term" value="F:metallopeptidase activity"/>
    <property type="evidence" value="ECO:0007669"/>
    <property type="project" value="UniProtKB-KW"/>
</dbReference>
<dbReference type="Proteomes" id="UP000030764">
    <property type="component" value="Unassembled WGS sequence"/>
</dbReference>
<evidence type="ECO:0000256" key="1">
    <source>
        <dbReference type="ARBA" id="ARBA00008139"/>
    </source>
</evidence>
<feature type="disulfide bond" evidence="8 10">
    <location>
        <begin position="1549"/>
        <end position="1567"/>
    </location>
</feature>
<keyword evidence="15" id="KW-1185">Reference proteome</keyword>
<dbReference type="GO" id="GO:0004180">
    <property type="term" value="F:carboxypeptidase activity"/>
    <property type="evidence" value="ECO:0007669"/>
    <property type="project" value="UniProtKB-KW"/>
</dbReference>
<keyword evidence="4 5" id="KW-0325">Glycoprotein</keyword>
<keyword evidence="12" id="KW-0472">Membrane</keyword>
<keyword evidence="11" id="KW-0645">Protease</keyword>